<dbReference type="PANTHER" id="PTHR43429:SF3">
    <property type="entry name" value="NITRITE REDUCTASE [NAD(P)H]"/>
    <property type="match status" value="1"/>
</dbReference>
<dbReference type="EMBL" id="CP021744">
    <property type="protein sequence ID" value="ARZ71523.1"/>
    <property type="molecule type" value="Genomic_DNA"/>
</dbReference>
<feature type="compositionally biased region" description="Polar residues" evidence="4">
    <location>
        <begin position="406"/>
        <end position="415"/>
    </location>
</feature>
<dbReference type="PRINTS" id="PR00411">
    <property type="entry name" value="PNDRDTASEI"/>
</dbReference>
<feature type="compositionally biased region" description="Gly residues" evidence="4">
    <location>
        <begin position="1"/>
        <end position="14"/>
    </location>
</feature>
<protein>
    <submittedName>
        <fullName evidence="6">Nitrite reductase</fullName>
    </submittedName>
</protein>
<dbReference type="KEGG" id="salj:SMD11_5947"/>
<comment type="cofactor">
    <cofactor evidence="1">
        <name>FAD</name>
        <dbReference type="ChEBI" id="CHEBI:57692"/>
    </cofactor>
</comment>
<feature type="region of interest" description="Disordered" evidence="4">
    <location>
        <begin position="1"/>
        <end position="20"/>
    </location>
</feature>
<keyword evidence="3" id="KW-0274">FAD</keyword>
<keyword evidence="2" id="KW-0285">Flavoprotein</keyword>
<organism evidence="6 7">
    <name type="scientific">Streptomyces albireticuli</name>
    <dbReference type="NCBI Taxonomy" id="1940"/>
    <lineage>
        <taxon>Bacteria</taxon>
        <taxon>Bacillati</taxon>
        <taxon>Actinomycetota</taxon>
        <taxon>Actinomycetes</taxon>
        <taxon>Kitasatosporales</taxon>
        <taxon>Streptomycetaceae</taxon>
        <taxon>Streptomyces</taxon>
    </lineage>
</organism>
<evidence type="ECO:0000256" key="2">
    <source>
        <dbReference type="ARBA" id="ARBA00022630"/>
    </source>
</evidence>
<evidence type="ECO:0000259" key="5">
    <source>
        <dbReference type="Pfam" id="PF07992"/>
    </source>
</evidence>
<dbReference type="Proteomes" id="UP000195755">
    <property type="component" value="Chromosome"/>
</dbReference>
<reference evidence="6 7" key="1">
    <citation type="submission" date="2017-06" db="EMBL/GenBank/DDBJ databases">
        <title>Streptomyces albireticuli Genome sequencing and assembly.</title>
        <authorList>
            <person name="Wang Y."/>
            <person name="Du B."/>
            <person name="Ding Y."/>
            <person name="Liu H."/>
            <person name="Hou Q."/>
            <person name="Liu K."/>
            <person name="Yao L."/>
            <person name="Wang C."/>
        </authorList>
    </citation>
    <scope>NUCLEOTIDE SEQUENCE [LARGE SCALE GENOMIC DNA]</scope>
    <source>
        <strain evidence="6 7">MDJK11</strain>
    </source>
</reference>
<evidence type="ECO:0000313" key="6">
    <source>
        <dbReference type="EMBL" id="ARZ71523.1"/>
    </source>
</evidence>
<accession>A0A1Z2LB46</accession>
<dbReference type="Gene3D" id="3.50.50.60">
    <property type="entry name" value="FAD/NAD(P)-binding domain"/>
    <property type="match status" value="2"/>
</dbReference>
<dbReference type="Pfam" id="PF07992">
    <property type="entry name" value="Pyr_redox_2"/>
    <property type="match status" value="1"/>
</dbReference>
<name>A0A1Z2LB46_9ACTN</name>
<dbReference type="PANTHER" id="PTHR43429">
    <property type="entry name" value="PYRIDINE NUCLEOTIDE-DISULFIDE OXIDOREDUCTASE DOMAIN-CONTAINING"/>
    <property type="match status" value="1"/>
</dbReference>
<dbReference type="AlphaFoldDB" id="A0A1Z2LB46"/>
<evidence type="ECO:0000256" key="4">
    <source>
        <dbReference type="SAM" id="MobiDB-lite"/>
    </source>
</evidence>
<dbReference type="GO" id="GO:0016491">
    <property type="term" value="F:oxidoreductase activity"/>
    <property type="evidence" value="ECO:0007669"/>
    <property type="project" value="InterPro"/>
</dbReference>
<dbReference type="SUPFAM" id="SSF51905">
    <property type="entry name" value="FAD/NAD(P)-binding domain"/>
    <property type="match status" value="2"/>
</dbReference>
<proteinExistence type="predicted"/>
<dbReference type="InterPro" id="IPR036188">
    <property type="entry name" value="FAD/NAD-bd_sf"/>
</dbReference>
<dbReference type="PRINTS" id="PR00368">
    <property type="entry name" value="FADPNR"/>
</dbReference>
<feature type="region of interest" description="Disordered" evidence="4">
    <location>
        <begin position="354"/>
        <end position="377"/>
    </location>
</feature>
<evidence type="ECO:0000256" key="3">
    <source>
        <dbReference type="ARBA" id="ARBA00022827"/>
    </source>
</evidence>
<evidence type="ECO:0000256" key="1">
    <source>
        <dbReference type="ARBA" id="ARBA00001974"/>
    </source>
</evidence>
<dbReference type="InterPro" id="IPR050260">
    <property type="entry name" value="FAD-bd_OxRdtase"/>
</dbReference>
<feature type="domain" description="FAD/NAD(P)-binding" evidence="5">
    <location>
        <begin position="26"/>
        <end position="311"/>
    </location>
</feature>
<evidence type="ECO:0000313" key="7">
    <source>
        <dbReference type="Proteomes" id="UP000195755"/>
    </source>
</evidence>
<sequence>MRGARGAGRRGGGPVRRDRDPAAGAVAVVGTGMAAARFAERFHALGGRGEVTLYGAEPAAPYNRVLLTDVLTGRYGAEALTLPYGAAVARTGCEVTAVDPGARVLRLADGTRAAYDALVLATGAEPVLPPVRGLRGPDGSLREGVHVFRTLDDCRRLAGAAASAERAVVIGGGVLGVSAARALTVPGRGRRLPGGLPVEIVQLAPHLAERHLDAQAAALLRHGLAALGVAVSAGSRARALRGTGRVTGVELACGRVLDADLVVLACGVRPRTGPARAAGLPVRTGVVVDDALACAPGVYAIGDCAEHRGVAHGTALAAWDQADVLAARLSGADPGAVYRGSRPLARLTAGPWSTRRSARPGVRARGSTCSGWPTPPAARTGSSCCAATGSSAASSWATRPRPAPSPGSTSGTTRCPWTPFPC</sequence>
<dbReference type="InterPro" id="IPR023753">
    <property type="entry name" value="FAD/NAD-binding_dom"/>
</dbReference>
<gene>
    <name evidence="6" type="primary">nasB</name>
    <name evidence="6" type="ORF">SMD11_5947</name>
</gene>
<feature type="region of interest" description="Disordered" evidence="4">
    <location>
        <begin position="391"/>
        <end position="422"/>
    </location>
</feature>